<dbReference type="EMBL" id="JAMPKM010000002">
    <property type="protein sequence ID" value="MEP0816280.1"/>
    <property type="molecule type" value="Genomic_DNA"/>
</dbReference>
<evidence type="ECO:0000256" key="1">
    <source>
        <dbReference type="ARBA" id="ARBA00023015"/>
    </source>
</evidence>
<dbReference type="InterPro" id="IPR009057">
    <property type="entry name" value="Homeodomain-like_sf"/>
</dbReference>
<dbReference type="InterPro" id="IPR011075">
    <property type="entry name" value="TetR_C"/>
</dbReference>
<dbReference type="Pfam" id="PF16925">
    <property type="entry name" value="TetR_C_13"/>
    <property type="match status" value="1"/>
</dbReference>
<feature type="DNA-binding region" description="H-T-H motif" evidence="4">
    <location>
        <begin position="28"/>
        <end position="47"/>
    </location>
</feature>
<evidence type="ECO:0000256" key="4">
    <source>
        <dbReference type="PROSITE-ProRule" id="PRU00335"/>
    </source>
</evidence>
<name>A0ABV0J3C3_9CYAN</name>
<dbReference type="PROSITE" id="PS01081">
    <property type="entry name" value="HTH_TETR_1"/>
    <property type="match status" value="1"/>
</dbReference>
<dbReference type="PRINTS" id="PR00455">
    <property type="entry name" value="HTHTETR"/>
</dbReference>
<feature type="domain" description="HTH tetR-type" evidence="5">
    <location>
        <begin position="5"/>
        <end position="65"/>
    </location>
</feature>
<keyword evidence="3" id="KW-0804">Transcription</keyword>
<dbReference type="SUPFAM" id="SSF48498">
    <property type="entry name" value="Tetracyclin repressor-like, C-terminal domain"/>
    <property type="match status" value="1"/>
</dbReference>
<organism evidence="6 7">
    <name type="scientific">Trichocoleus desertorum GB2-A4</name>
    <dbReference type="NCBI Taxonomy" id="2933944"/>
    <lineage>
        <taxon>Bacteria</taxon>
        <taxon>Bacillati</taxon>
        <taxon>Cyanobacteriota</taxon>
        <taxon>Cyanophyceae</taxon>
        <taxon>Leptolyngbyales</taxon>
        <taxon>Trichocoleusaceae</taxon>
        <taxon>Trichocoleus</taxon>
    </lineage>
</organism>
<dbReference type="Proteomes" id="UP001464891">
    <property type="component" value="Unassembled WGS sequence"/>
</dbReference>
<dbReference type="InterPro" id="IPR023772">
    <property type="entry name" value="DNA-bd_HTH_TetR-type_CS"/>
</dbReference>
<evidence type="ECO:0000313" key="7">
    <source>
        <dbReference type="Proteomes" id="UP001464891"/>
    </source>
</evidence>
<dbReference type="Gene3D" id="1.10.357.10">
    <property type="entry name" value="Tetracycline Repressor, domain 2"/>
    <property type="match status" value="1"/>
</dbReference>
<protein>
    <submittedName>
        <fullName evidence="6">TetR/AcrR family transcriptional regulator</fullName>
    </submittedName>
</protein>
<dbReference type="Pfam" id="PF00440">
    <property type="entry name" value="TetR_N"/>
    <property type="match status" value="1"/>
</dbReference>
<keyword evidence="2 4" id="KW-0238">DNA-binding</keyword>
<dbReference type="PANTHER" id="PTHR47506:SF3">
    <property type="entry name" value="HTH-TYPE TRANSCRIPTIONAL REGULATOR LMRA"/>
    <property type="match status" value="1"/>
</dbReference>
<evidence type="ECO:0000259" key="5">
    <source>
        <dbReference type="PROSITE" id="PS50977"/>
    </source>
</evidence>
<dbReference type="InterPro" id="IPR036271">
    <property type="entry name" value="Tet_transcr_reg_TetR-rel_C_sf"/>
</dbReference>
<dbReference type="RefSeq" id="WP_190433547.1">
    <property type="nucleotide sequence ID" value="NZ_JAMPKM010000002.1"/>
</dbReference>
<dbReference type="PROSITE" id="PS50977">
    <property type="entry name" value="HTH_TETR_2"/>
    <property type="match status" value="1"/>
</dbReference>
<dbReference type="PANTHER" id="PTHR47506">
    <property type="entry name" value="TRANSCRIPTIONAL REGULATORY PROTEIN"/>
    <property type="match status" value="1"/>
</dbReference>
<gene>
    <name evidence="6" type="ORF">NC998_04125</name>
</gene>
<keyword evidence="1" id="KW-0805">Transcription regulation</keyword>
<reference evidence="6 7" key="1">
    <citation type="submission" date="2022-04" db="EMBL/GenBank/DDBJ databases">
        <title>Positive selection, recombination, and allopatry shape intraspecific diversity of widespread and dominant cyanobacteria.</title>
        <authorList>
            <person name="Wei J."/>
            <person name="Shu W."/>
            <person name="Hu C."/>
        </authorList>
    </citation>
    <scope>NUCLEOTIDE SEQUENCE [LARGE SCALE GENOMIC DNA]</scope>
    <source>
        <strain evidence="6 7">GB2-A4</strain>
    </source>
</reference>
<evidence type="ECO:0000313" key="6">
    <source>
        <dbReference type="EMBL" id="MEP0816280.1"/>
    </source>
</evidence>
<proteinExistence type="predicted"/>
<keyword evidence="7" id="KW-1185">Reference proteome</keyword>
<sequence length="200" mass="22022">MAKADETRAKILQEAATLFNQQGYAGSSMSDIMQATGLQKGGIYNHFTSKQALALEAFDFAFQRCQERLRIALATKQHAIERLQAILGVFYSFIEDPPIAGGCPILNTAIESDDANPALRDRAQAAMNTLRNSIRRTVERGIARGEIRPTVEADTVATVMISTLEGALMMSKLYDDPVHLERAIAHLNDYLCDRLPPPSI</sequence>
<evidence type="ECO:0000256" key="2">
    <source>
        <dbReference type="ARBA" id="ARBA00023125"/>
    </source>
</evidence>
<dbReference type="InterPro" id="IPR001647">
    <property type="entry name" value="HTH_TetR"/>
</dbReference>
<evidence type="ECO:0000256" key="3">
    <source>
        <dbReference type="ARBA" id="ARBA00023163"/>
    </source>
</evidence>
<accession>A0ABV0J3C3</accession>
<comment type="caution">
    <text evidence="6">The sequence shown here is derived from an EMBL/GenBank/DDBJ whole genome shotgun (WGS) entry which is preliminary data.</text>
</comment>
<dbReference type="SUPFAM" id="SSF46689">
    <property type="entry name" value="Homeodomain-like"/>
    <property type="match status" value="1"/>
</dbReference>